<dbReference type="GO" id="GO:0003684">
    <property type="term" value="F:damaged DNA binding"/>
    <property type="evidence" value="ECO:0007669"/>
    <property type="project" value="UniProtKB-UniRule"/>
</dbReference>
<dbReference type="Gene3D" id="3.40.50.300">
    <property type="entry name" value="P-loop containing nucleotide triphosphate hydrolases"/>
    <property type="match status" value="1"/>
</dbReference>
<dbReference type="HAMAP" id="MF_00096">
    <property type="entry name" value="MutS"/>
    <property type="match status" value="1"/>
</dbReference>
<organism evidence="12 13">
    <name type="scientific">Treponema pallidum subsp. pertenue (strain Gauthier)</name>
    <dbReference type="NCBI Taxonomy" id="491080"/>
    <lineage>
        <taxon>Bacteria</taxon>
        <taxon>Pseudomonadati</taxon>
        <taxon>Spirochaetota</taxon>
        <taxon>Spirochaetia</taxon>
        <taxon>Spirochaetales</taxon>
        <taxon>Treponemataceae</taxon>
        <taxon>Treponema</taxon>
    </lineage>
</organism>
<dbReference type="GO" id="GO:0005524">
    <property type="term" value="F:ATP binding"/>
    <property type="evidence" value="ECO:0007669"/>
    <property type="project" value="UniProtKB-UniRule"/>
</dbReference>
<evidence type="ECO:0000256" key="10">
    <source>
        <dbReference type="RuleBase" id="RU003756"/>
    </source>
</evidence>
<dbReference type="PANTHER" id="PTHR11361:SF34">
    <property type="entry name" value="DNA MISMATCH REPAIR PROTEIN MSH1, MITOCHONDRIAL"/>
    <property type="match status" value="1"/>
</dbReference>
<evidence type="ECO:0000256" key="7">
    <source>
        <dbReference type="ARBA" id="ARBA00023204"/>
    </source>
</evidence>
<dbReference type="InterPro" id="IPR027417">
    <property type="entry name" value="P-loop_NTPase"/>
</dbReference>
<dbReference type="Gene3D" id="1.10.1420.10">
    <property type="match status" value="2"/>
</dbReference>
<dbReference type="RefSeq" id="WP_010881776.1">
    <property type="nucleotide sequence ID" value="NC_016843.1"/>
</dbReference>
<evidence type="ECO:0000256" key="6">
    <source>
        <dbReference type="ARBA" id="ARBA00023125"/>
    </source>
</evidence>
<feature type="domain" description="DNA mismatch repair proteins mutS family" evidence="11">
    <location>
        <begin position="700"/>
        <end position="716"/>
    </location>
</feature>
<dbReference type="GeneID" id="93876108"/>
<dbReference type="Gene3D" id="3.40.1170.10">
    <property type="entry name" value="DNA repair protein MutS, domain I"/>
    <property type="match status" value="1"/>
</dbReference>
<dbReference type="InterPro" id="IPR036187">
    <property type="entry name" value="DNA_mismatch_repair_MutS_sf"/>
</dbReference>
<reference evidence="13" key="1">
    <citation type="journal article" date="2012" name="PLoS Negl. Trop. Dis.">
        <title>Whole genome sequences of three Treponema pallidum ssp. pertenue strains: yaws and syphilis treponemes differ in less than 0.2% of the genome sequence.</title>
        <authorList>
            <person name="Cejkova D."/>
            <person name="Zobanikova M."/>
            <person name="Chen L."/>
            <person name="Pospisilova P."/>
            <person name="Strouhal M."/>
            <person name="Qin X."/>
            <person name="Mikalova L."/>
            <person name="Norris S.J."/>
            <person name="Muzny D.M."/>
            <person name="Gibbs R.A."/>
            <person name="Fulton L.L."/>
            <person name="Sodergren E."/>
            <person name="Weinstock G.M."/>
            <person name="Smajs D."/>
        </authorList>
    </citation>
    <scope>NUCLEOTIDE SEQUENCE [LARGE SCALE GENOMIC DNA]</scope>
    <source>
        <strain evidence="13">Gauthier</strain>
    </source>
</reference>
<dbReference type="SUPFAM" id="SSF55271">
    <property type="entry name" value="DNA repair protein MutS, domain I"/>
    <property type="match status" value="1"/>
</dbReference>
<dbReference type="SUPFAM" id="SSF53150">
    <property type="entry name" value="DNA repair protein MutS, domain II"/>
    <property type="match status" value="1"/>
</dbReference>
<evidence type="ECO:0000259" key="11">
    <source>
        <dbReference type="PROSITE" id="PS00486"/>
    </source>
</evidence>
<dbReference type="Pfam" id="PF05190">
    <property type="entry name" value="MutS_IV"/>
    <property type="match status" value="1"/>
</dbReference>
<evidence type="ECO:0000256" key="1">
    <source>
        <dbReference type="ARBA" id="ARBA00006271"/>
    </source>
</evidence>
<proteinExistence type="inferred from homology"/>
<evidence type="ECO:0000313" key="13">
    <source>
        <dbReference type="Proteomes" id="UP000008192"/>
    </source>
</evidence>
<dbReference type="Gene3D" id="3.30.420.110">
    <property type="entry name" value="MutS, connector domain"/>
    <property type="match status" value="1"/>
</dbReference>
<gene>
    <name evidence="9 12" type="primary">mutS</name>
    <name evidence="12" type="ordered locus">TPEGAU_0328</name>
</gene>
<keyword evidence="7 9" id="KW-0234">DNA repair</keyword>
<dbReference type="Pfam" id="PF05192">
    <property type="entry name" value="MutS_III"/>
    <property type="match status" value="1"/>
</dbReference>
<evidence type="ECO:0000313" key="12">
    <source>
        <dbReference type="EMBL" id="AEZ59580.1"/>
    </source>
</evidence>
<dbReference type="Proteomes" id="UP000008192">
    <property type="component" value="Chromosome"/>
</dbReference>
<evidence type="ECO:0000256" key="9">
    <source>
        <dbReference type="HAMAP-Rule" id="MF_00096"/>
    </source>
</evidence>
<dbReference type="GO" id="GO:0140664">
    <property type="term" value="F:ATP-dependent DNA damage sensor activity"/>
    <property type="evidence" value="ECO:0007669"/>
    <property type="project" value="InterPro"/>
</dbReference>
<dbReference type="InterPro" id="IPR016151">
    <property type="entry name" value="DNA_mismatch_repair_MutS_N"/>
</dbReference>
<evidence type="ECO:0000256" key="2">
    <source>
        <dbReference type="ARBA" id="ARBA00021982"/>
    </source>
</evidence>
<evidence type="ECO:0000256" key="4">
    <source>
        <dbReference type="ARBA" id="ARBA00022763"/>
    </source>
</evidence>
<dbReference type="SMART" id="SM00533">
    <property type="entry name" value="MUTSd"/>
    <property type="match status" value="1"/>
</dbReference>
<feature type="binding site" evidence="9">
    <location>
        <begin position="626"/>
        <end position="633"/>
    </location>
    <ligand>
        <name>ATP</name>
        <dbReference type="ChEBI" id="CHEBI:30616"/>
    </ligand>
</feature>
<dbReference type="NCBIfam" id="TIGR01070">
    <property type="entry name" value="mutS1"/>
    <property type="match status" value="1"/>
</dbReference>
<dbReference type="InterPro" id="IPR007695">
    <property type="entry name" value="DNA_mismatch_repair_MutS-lik_N"/>
</dbReference>
<dbReference type="Pfam" id="PF01624">
    <property type="entry name" value="MutS_I"/>
    <property type="match status" value="1"/>
</dbReference>
<dbReference type="AlphaFoldDB" id="A0AAU8PGW5"/>
<dbReference type="GO" id="GO:0006298">
    <property type="term" value="P:mismatch repair"/>
    <property type="evidence" value="ECO:0007669"/>
    <property type="project" value="UniProtKB-UniRule"/>
</dbReference>
<keyword evidence="5 9" id="KW-0067">ATP-binding</keyword>
<keyword evidence="4 9" id="KW-0227">DNA damage</keyword>
<comment type="function">
    <text evidence="8 9">This protein is involved in the repair of mismatches in DNA. It is possible that it carries out the mismatch recognition step. This protein has a weak ATPase activity.</text>
</comment>
<evidence type="ECO:0000256" key="3">
    <source>
        <dbReference type="ARBA" id="ARBA00022741"/>
    </source>
</evidence>
<dbReference type="InterPro" id="IPR005748">
    <property type="entry name" value="DNA_mismatch_repair_MutS"/>
</dbReference>
<dbReference type="SUPFAM" id="SSF52540">
    <property type="entry name" value="P-loop containing nucleoside triphosphate hydrolases"/>
    <property type="match status" value="1"/>
</dbReference>
<keyword evidence="6 9" id="KW-0238">DNA-binding</keyword>
<accession>A0AAU8PGW5</accession>
<sequence length="900" mass="99705">MRSLASDTPLMRQYHAIRAQHPDAVLFFRLGDFYEMFDSDALHVSTLLGLTLTKRNGTPMCGVPVHTARTHIARLLKHGKKVALCEQVSHPVPGELTQRKVIEIISPGTAVEDDFLSQGFSQYLATVCASDATVAFSYLEVSTGAFFITSFPRAEAADALQKEFGRVQPSEVLLSASVLRSLPELAAILSLYPRLVRTTGADALFNPEHTKNRLHHCFRTRNLDCLTLLPHSPDLAAAGALIAYLEETTRHPLSHVSAITRYHIHDFVEIDDATRKNLEILQNLHDSTHAHSLFETLNYTHTAMGTRLLRYWLHHPLRSQEEIQKRLSAVVFFHHRPHILKTLRATLSCVRDVERLVARVALEKAHGRDLLALKESLRAILTFRSLERESPFPPDLLPSEGDTPVLQELYGLLEQSIKEDCPVTLSDGNLIKRGFSASLDELHRVRDNANEILKQYLAEERERTGIGTLKMKYNRMLGHFLEVSKGHLSAVPAHFIRRRSLSNADRFTTEQLSELEAKLARAREGLVSFEQELFADIRRTVCSHTQLLRTNAARVAQLDVLQSFAHAALQHGWSQPVFIKDGALRITGGRHPVVELHLPSGEFVPNDLTLSSSEHAVLPRFALITGPNMAGKSTFLRQTALICLIAQVGSFVPAEKAELTPVDRIFCRVGAADNLARGESTFLVEMSETAHILRAATRDSLVIMDEVGRGTATEDGLSIAQAVSEYLLHHVRAKTLFATHYHELSRLAHPQLEHLKLDVLETDNTIVFLKKVTPGSCGSSYGIYVARLAGLPESVLARACELLKQLQQRAGSAPRASAAHEADAVAQTEAVHAHKAASKPCAQRVSADLFTQEELIGAEIASLNPDAITPLEALTLIARWKRSLRGSATQQSSAMTKRKG</sequence>
<dbReference type="GO" id="GO:0030983">
    <property type="term" value="F:mismatched DNA binding"/>
    <property type="evidence" value="ECO:0007669"/>
    <property type="project" value="InterPro"/>
</dbReference>
<dbReference type="Pfam" id="PF00488">
    <property type="entry name" value="MutS_V"/>
    <property type="match status" value="1"/>
</dbReference>
<dbReference type="PROSITE" id="PS00486">
    <property type="entry name" value="DNA_MISMATCH_REPAIR_2"/>
    <property type="match status" value="1"/>
</dbReference>
<dbReference type="InterPro" id="IPR007861">
    <property type="entry name" value="DNA_mismatch_repair_MutS_clamp"/>
</dbReference>
<dbReference type="SMART" id="SM00534">
    <property type="entry name" value="MUTSac"/>
    <property type="match status" value="1"/>
</dbReference>
<dbReference type="KEGG" id="tpg:TPEGAU_0328"/>
<dbReference type="Pfam" id="PF05188">
    <property type="entry name" value="MutS_II"/>
    <property type="match status" value="1"/>
</dbReference>
<keyword evidence="3 9" id="KW-0547">Nucleotide-binding</keyword>
<dbReference type="NCBIfam" id="NF003810">
    <property type="entry name" value="PRK05399.1"/>
    <property type="match status" value="1"/>
</dbReference>
<dbReference type="PANTHER" id="PTHR11361">
    <property type="entry name" value="DNA MISMATCH REPAIR PROTEIN MUTS FAMILY MEMBER"/>
    <property type="match status" value="1"/>
</dbReference>
<dbReference type="InterPro" id="IPR007860">
    <property type="entry name" value="DNA_mmatch_repair_MutS_con_dom"/>
</dbReference>
<dbReference type="InterPro" id="IPR017261">
    <property type="entry name" value="DNA_mismatch_repair_MutS/MSH"/>
</dbReference>
<dbReference type="InterPro" id="IPR000432">
    <property type="entry name" value="DNA_mismatch_repair_MutS_C"/>
</dbReference>
<dbReference type="InterPro" id="IPR007696">
    <property type="entry name" value="DNA_mismatch_repair_MutS_core"/>
</dbReference>
<dbReference type="SUPFAM" id="SSF48334">
    <property type="entry name" value="DNA repair protein MutS, domain III"/>
    <property type="match status" value="1"/>
</dbReference>
<dbReference type="EMBL" id="CP002376">
    <property type="protein sequence ID" value="AEZ59580.1"/>
    <property type="molecule type" value="Genomic_DNA"/>
</dbReference>
<evidence type="ECO:0000256" key="8">
    <source>
        <dbReference type="ARBA" id="ARBA00024647"/>
    </source>
</evidence>
<protein>
    <recommendedName>
        <fullName evidence="2 9">DNA mismatch repair protein MutS</fullName>
    </recommendedName>
</protein>
<dbReference type="PIRSF" id="PIRSF037677">
    <property type="entry name" value="DNA_mis_repair_Msh6"/>
    <property type="match status" value="1"/>
</dbReference>
<dbReference type="InterPro" id="IPR036678">
    <property type="entry name" value="MutS_con_dom_sf"/>
</dbReference>
<name>A0AAU8PGW5_TREPG</name>
<dbReference type="InterPro" id="IPR045076">
    <property type="entry name" value="MutS"/>
</dbReference>
<dbReference type="SMR" id="A0AAU8PGW5"/>
<dbReference type="GO" id="GO:0005829">
    <property type="term" value="C:cytosol"/>
    <property type="evidence" value="ECO:0007669"/>
    <property type="project" value="TreeGrafter"/>
</dbReference>
<comment type="similarity">
    <text evidence="1 9 10">Belongs to the DNA mismatch repair MutS family.</text>
</comment>
<evidence type="ECO:0000256" key="5">
    <source>
        <dbReference type="ARBA" id="ARBA00022840"/>
    </source>
</evidence>